<evidence type="ECO:0000313" key="1">
    <source>
        <dbReference type="EMBL" id="CAD8546851.1"/>
    </source>
</evidence>
<dbReference type="SUPFAM" id="SSF64005">
    <property type="entry name" value="Undecaprenyl diphosphate synthase"/>
    <property type="match status" value="1"/>
</dbReference>
<protein>
    <recommendedName>
        <fullName evidence="2">Ditrans,polycis-polyprenyl diphosphate synthase ((2E,6E)-farnesyl diphosphate specific)</fullName>
    </recommendedName>
</protein>
<sequence>MCEAAQAEQIDARNIDEAAVERLLAEAHSSLELALVLQFCDESLLGSLPPWQIRNSHFIHLGSLRRLTPARLHSALLEFDSLHQRHGT</sequence>
<dbReference type="InterPro" id="IPR036424">
    <property type="entry name" value="UPP_synth-like_sf"/>
</dbReference>
<name>A0A7S0JBN3_9EUKA</name>
<dbReference type="Gene3D" id="3.40.1180.10">
    <property type="entry name" value="Decaprenyl diphosphate synthase-like"/>
    <property type="match status" value="1"/>
</dbReference>
<proteinExistence type="predicted"/>
<evidence type="ECO:0008006" key="2">
    <source>
        <dbReference type="Google" id="ProtNLM"/>
    </source>
</evidence>
<dbReference type="GO" id="GO:0016765">
    <property type="term" value="F:transferase activity, transferring alkyl or aryl (other than methyl) groups"/>
    <property type="evidence" value="ECO:0007669"/>
    <property type="project" value="InterPro"/>
</dbReference>
<reference evidence="1" key="1">
    <citation type="submission" date="2021-01" db="EMBL/GenBank/DDBJ databases">
        <authorList>
            <person name="Corre E."/>
            <person name="Pelletier E."/>
            <person name="Niang G."/>
            <person name="Scheremetjew M."/>
            <person name="Finn R."/>
            <person name="Kale V."/>
            <person name="Holt S."/>
            <person name="Cochrane G."/>
            <person name="Meng A."/>
            <person name="Brown T."/>
            <person name="Cohen L."/>
        </authorList>
    </citation>
    <scope>NUCLEOTIDE SEQUENCE</scope>
    <source>
        <strain evidence="1">RCC1130</strain>
    </source>
</reference>
<dbReference type="AlphaFoldDB" id="A0A7S0JBN3"/>
<dbReference type="EMBL" id="HBER01044043">
    <property type="protein sequence ID" value="CAD8546851.1"/>
    <property type="molecule type" value="Transcribed_RNA"/>
</dbReference>
<accession>A0A7S0JBN3</accession>
<gene>
    <name evidence="1" type="ORF">CLEP1334_LOCUS22141</name>
</gene>
<organism evidence="1">
    <name type="scientific">Calcidiscus leptoporus</name>
    <dbReference type="NCBI Taxonomy" id="127549"/>
    <lineage>
        <taxon>Eukaryota</taxon>
        <taxon>Haptista</taxon>
        <taxon>Haptophyta</taxon>
        <taxon>Prymnesiophyceae</taxon>
        <taxon>Coccolithales</taxon>
        <taxon>Calcidiscaceae</taxon>
        <taxon>Calcidiscus</taxon>
    </lineage>
</organism>